<dbReference type="CDD" id="cd06579">
    <property type="entry name" value="TM_PBP1_transp_AraH_like"/>
    <property type="match status" value="1"/>
</dbReference>
<gene>
    <name evidence="7" type="ORF">UFOPK4248_00232</name>
</gene>
<feature type="transmembrane region" description="Helical" evidence="6">
    <location>
        <begin position="132"/>
        <end position="153"/>
    </location>
</feature>
<evidence type="ECO:0000256" key="3">
    <source>
        <dbReference type="ARBA" id="ARBA00022692"/>
    </source>
</evidence>
<feature type="transmembrane region" description="Helical" evidence="6">
    <location>
        <begin position="102"/>
        <end position="125"/>
    </location>
</feature>
<evidence type="ECO:0000313" key="7">
    <source>
        <dbReference type="EMBL" id="CAB5040161.1"/>
    </source>
</evidence>
<feature type="transmembrane region" description="Helical" evidence="6">
    <location>
        <begin position="224"/>
        <end position="242"/>
    </location>
</feature>
<dbReference type="GO" id="GO:0005886">
    <property type="term" value="C:plasma membrane"/>
    <property type="evidence" value="ECO:0007669"/>
    <property type="project" value="UniProtKB-SubCell"/>
</dbReference>
<evidence type="ECO:0000256" key="4">
    <source>
        <dbReference type="ARBA" id="ARBA00022989"/>
    </source>
</evidence>
<keyword evidence="5 6" id="KW-0472">Membrane</keyword>
<evidence type="ECO:0000256" key="5">
    <source>
        <dbReference type="ARBA" id="ARBA00023136"/>
    </source>
</evidence>
<dbReference type="InterPro" id="IPR001851">
    <property type="entry name" value="ABC_transp_permease"/>
</dbReference>
<dbReference type="GO" id="GO:0022857">
    <property type="term" value="F:transmembrane transporter activity"/>
    <property type="evidence" value="ECO:0007669"/>
    <property type="project" value="InterPro"/>
</dbReference>
<dbReference type="EMBL" id="CAFBQB010000018">
    <property type="protein sequence ID" value="CAB5040161.1"/>
    <property type="molecule type" value="Genomic_DNA"/>
</dbReference>
<keyword evidence="2" id="KW-1003">Cell membrane</keyword>
<protein>
    <submittedName>
        <fullName evidence="7">Unannotated protein</fullName>
    </submittedName>
</protein>
<feature type="transmembrane region" description="Helical" evidence="6">
    <location>
        <begin position="50"/>
        <end position="72"/>
    </location>
</feature>
<sequence length="344" mass="35732">MSVLEAPRSAILTRSARFQVSRGMSTILGALVMLFIISAIFAPSSVSKGAVLGMLPFAAVLAIIGLGQTLVVQQGGIDLSVAGSVSLTVVFVTKLPDQKDNRLLYAVAVAFIVSLIAGLLNGILVSRLGINPIVATLGMSSLLYAVMMIVSLGISHRTTVLLNNISSNLTLGIPNSIYFAIGAVIVTTLFLKMSVAGRRFEGIGANARAGRTAGLAVKRHQTSAYILAQLLYCLGGVLLGGILTQPTAYQGDSLVLPSVATVVLGGTSLLGGRGFPAASAVAAIFLSQLDQFVLSLKVPYAVRTLVTAMALLVGIALYSVNWGLVKKKILSALREKKVGEISHG</sequence>
<evidence type="ECO:0000256" key="6">
    <source>
        <dbReference type="SAM" id="Phobius"/>
    </source>
</evidence>
<comment type="subcellular location">
    <subcellularLocation>
        <location evidence="1">Cell membrane</location>
        <topology evidence="1">Multi-pass membrane protein</topology>
    </subcellularLocation>
</comment>
<name>A0A6J7SGG6_9ZZZZ</name>
<dbReference type="AlphaFoldDB" id="A0A6J7SGG6"/>
<proteinExistence type="predicted"/>
<evidence type="ECO:0000256" key="1">
    <source>
        <dbReference type="ARBA" id="ARBA00004651"/>
    </source>
</evidence>
<evidence type="ECO:0000256" key="2">
    <source>
        <dbReference type="ARBA" id="ARBA00022475"/>
    </source>
</evidence>
<dbReference type="Pfam" id="PF02653">
    <property type="entry name" value="BPD_transp_2"/>
    <property type="match status" value="1"/>
</dbReference>
<keyword evidence="3 6" id="KW-0812">Transmembrane</keyword>
<keyword evidence="4 6" id="KW-1133">Transmembrane helix</keyword>
<dbReference type="PANTHER" id="PTHR32196:SF72">
    <property type="entry name" value="RIBOSE IMPORT PERMEASE PROTEIN RBSC"/>
    <property type="match status" value="1"/>
</dbReference>
<feature type="transmembrane region" description="Helical" evidence="6">
    <location>
        <begin position="300"/>
        <end position="324"/>
    </location>
</feature>
<feature type="transmembrane region" description="Helical" evidence="6">
    <location>
        <begin position="24"/>
        <end position="44"/>
    </location>
</feature>
<reference evidence="7" key="1">
    <citation type="submission" date="2020-05" db="EMBL/GenBank/DDBJ databases">
        <authorList>
            <person name="Chiriac C."/>
            <person name="Salcher M."/>
            <person name="Ghai R."/>
            <person name="Kavagutti S V."/>
        </authorList>
    </citation>
    <scope>NUCLEOTIDE SEQUENCE</scope>
</reference>
<feature type="transmembrane region" description="Helical" evidence="6">
    <location>
        <begin position="173"/>
        <end position="191"/>
    </location>
</feature>
<organism evidence="7">
    <name type="scientific">freshwater metagenome</name>
    <dbReference type="NCBI Taxonomy" id="449393"/>
    <lineage>
        <taxon>unclassified sequences</taxon>
        <taxon>metagenomes</taxon>
        <taxon>ecological metagenomes</taxon>
    </lineage>
</organism>
<accession>A0A6J7SGG6</accession>
<dbReference type="PANTHER" id="PTHR32196">
    <property type="entry name" value="ABC TRANSPORTER PERMEASE PROTEIN YPHD-RELATED-RELATED"/>
    <property type="match status" value="1"/>
</dbReference>